<sequence length="127" mass="14565">MLDHMKFNKEDYYPTTKISVGYVNTELIGRRITYSKYKVGWSREGVINAYYSYSINSDSIQWNKPDEIGGLASTGEITGVVVDQHNIPYYIVDVNHWINNPNCGDGIYTPLIKASDIMTKYLSREQL</sequence>
<dbReference type="Proteomes" id="UP000289808">
    <property type="component" value="Unassembled WGS sequence"/>
</dbReference>
<evidence type="ECO:0000313" key="1">
    <source>
        <dbReference type="EMBL" id="RXF59520.1"/>
    </source>
</evidence>
<protein>
    <submittedName>
        <fullName evidence="1">Uncharacterized protein</fullName>
    </submittedName>
</protein>
<gene>
    <name evidence="1" type="ORF">ERD32_02170</name>
</gene>
<evidence type="ECO:0000313" key="2">
    <source>
        <dbReference type="Proteomes" id="UP000289808"/>
    </source>
</evidence>
<name>A0A4Q0LWK1_9LACO</name>
<accession>A0A4Q0LWK1</accession>
<comment type="caution">
    <text evidence="1">The sequence shown here is derived from an EMBL/GenBank/DDBJ whole genome shotgun (WGS) entry which is preliminary data.</text>
</comment>
<proteinExistence type="predicted"/>
<dbReference type="EMBL" id="SCLX01000007">
    <property type="protein sequence ID" value="RXF59520.1"/>
    <property type="molecule type" value="Genomic_DNA"/>
</dbReference>
<dbReference type="AlphaFoldDB" id="A0A4Q0LWK1"/>
<reference evidence="1 2" key="1">
    <citation type="submission" date="2019-01" db="EMBL/GenBank/DDBJ databases">
        <title>The genome sequence of Lactobacillus crispatus L49.</title>
        <authorList>
            <person name="Zhong J."/>
            <person name="Zhang J."/>
        </authorList>
    </citation>
    <scope>NUCLEOTIDE SEQUENCE [LARGE SCALE GENOMIC DNA]</scope>
    <source>
        <strain evidence="1 2">L49</strain>
    </source>
</reference>
<dbReference type="RefSeq" id="WP_128734010.1">
    <property type="nucleotide sequence ID" value="NZ_CP114552.1"/>
</dbReference>
<organism evidence="1 2">
    <name type="scientific">Lactobacillus crispatus</name>
    <dbReference type="NCBI Taxonomy" id="47770"/>
    <lineage>
        <taxon>Bacteria</taxon>
        <taxon>Bacillati</taxon>
        <taxon>Bacillota</taxon>
        <taxon>Bacilli</taxon>
        <taxon>Lactobacillales</taxon>
        <taxon>Lactobacillaceae</taxon>
        <taxon>Lactobacillus</taxon>
    </lineage>
</organism>